<accession>A0A6N3R8U3</accession>
<sequence>MTRRGICEMQNVAPDGKGIRLELIGFRENETIPDTLH</sequence>
<dbReference type="Proteomes" id="UP000005406">
    <property type="component" value="Unassembled WGS sequence"/>
</dbReference>
<dbReference type="AlphaFoldDB" id="A0A6N3R8U3"/>
<gene>
    <name evidence="1" type="ORF">SFCCH060_5198</name>
</gene>
<organism evidence="1 2">
    <name type="scientific">Shigella flexneri CCH060</name>
    <dbReference type="NCBI Taxonomy" id="754091"/>
    <lineage>
        <taxon>Bacteria</taxon>
        <taxon>Pseudomonadati</taxon>
        <taxon>Pseudomonadota</taxon>
        <taxon>Gammaproteobacteria</taxon>
        <taxon>Enterobacterales</taxon>
        <taxon>Enterobacteriaceae</taxon>
        <taxon>Shigella</taxon>
    </lineage>
</organism>
<proteinExistence type="predicted"/>
<dbReference type="EMBL" id="AKMW01000010">
    <property type="protein sequence ID" value="EIQ17789.1"/>
    <property type="molecule type" value="Genomic_DNA"/>
</dbReference>
<evidence type="ECO:0000313" key="2">
    <source>
        <dbReference type="Proteomes" id="UP000005406"/>
    </source>
</evidence>
<evidence type="ECO:0000313" key="1">
    <source>
        <dbReference type="EMBL" id="EIQ17789.1"/>
    </source>
</evidence>
<name>A0A6N3R8U3_SHIFL</name>
<comment type="caution">
    <text evidence="1">The sequence shown here is derived from an EMBL/GenBank/DDBJ whole genome shotgun (WGS) entry which is preliminary data.</text>
</comment>
<protein>
    <submittedName>
        <fullName evidence="1">Uncharacterized protein</fullName>
    </submittedName>
</protein>
<reference evidence="1 2" key="1">
    <citation type="submission" date="2012-03" db="EMBL/GenBank/DDBJ databases">
        <authorList>
            <person name="Rasko D."/>
            <person name="Redman J."/>
            <person name="Daugherty S.C."/>
            <person name="Tallon L."/>
            <person name="Sadzewicz L."/>
            <person name="Jones K."/>
            <person name="Santana-Cruz I."/>
            <person name="Liu X."/>
        </authorList>
    </citation>
    <scope>NUCLEOTIDE SEQUENCE [LARGE SCALE GENOMIC DNA]</scope>
    <source>
        <strain evidence="1 2">CCH060</strain>
    </source>
</reference>